<dbReference type="Proteomes" id="UP000243589">
    <property type="component" value="Unassembled WGS sequence"/>
</dbReference>
<reference evidence="8 9" key="1">
    <citation type="submission" date="2016-01" db="EMBL/GenBank/DDBJ databases">
        <title>Use of Whole Genome Sequencing to ascertain that Brevibacterium massiliense (Roux, Raoult 2009) is a later heterotypic synonym of Brevibacterium ravenspurgense (Mages 2008).</title>
        <authorList>
            <person name="Bernier A.-M."/>
            <person name="Burdz T."/>
            <person name="Huynh C."/>
            <person name="Pachecho A.L."/>
            <person name="Wiebe D."/>
            <person name="Bonner C."/>
            <person name="Bernard K."/>
        </authorList>
    </citation>
    <scope>NUCLEOTIDE SEQUENCE [LARGE SCALE GENOMIC DNA]</scope>
    <source>
        <strain evidence="8 9">CCUG56047</strain>
    </source>
</reference>
<sequence length="1414" mass="156733">MEVGGALTRPRSHLAVGSGYCCGDMSDASSSQPSSRRSSRRRGKRRRPRGSSPQQAERLQRLRQARLRTDLHIEYPDELPVSSRRDDIAQAIEDNQVVVVAGETGSGKTTQLPKILLELGYGINGLIGHTQPRRIAARSVAARLAEETLTELGEGVGYQVRFTSDVVDATRVKVMTDGILLAELQHDKRLEAYDAIIIDEAHERSLNIDFLLGYLARLLPKRPDLKVIITSATIDPESFAEHFGDAPIVSVSGRTYPVEIRYRPVDEDFAEDPDGLLEEEQPEPRAAVPHVPDADGLMSGLLRAVDELDREAPGDILVFLSGEAEIRDAQAELEGHMRTKRRNWEIVPLYGRLSAGEQQRVFAPHSTPRIVLATNVAETSLTVPGIKYVIDGGTARISRYSTRTKVQRLPIEPISQASARQRSGRSGRTSNGIAIRLYSEGEFDARPEYTDPEILRTNLASVLLMMAQLGFVRTEKDILDFPFLTPPEPRAVKNGKNALVELGALRESGGTLTLTKLGRTLATLPLDPRLARMVLAGIEAGVGLETAVIVAFLSGQDPRERPTEQRQEADEKHKRFHHPSSDFLSVLRLWNYVQRRSDELSTSKFKKLCKSEFIHFVRVREWQDLVQQIRQMLGNIGKHIDRPGSELGTRPSEAAQADEARSRRKGRRTNKRGPYTATEQAVHSSLLTGMLDTIGARTVEGKDYIGARGTKFRIFPGSGVFGANPDFVMAAELVETSRLWARTVAAIEPEWVVRAAGELITHSYSEPHWSSRSAAALAYDRMSLNGVPLISDARINYGKIDREAARDLFIRHALIDGDWNEKHAFATHNAQALEKAEALASRLRDRRLLAEDDVLFEFYDERLPENIVSAGHFNGWWKRKRAEEPDFLNVDPNSLLAADGTDLESAADDYPLQVQLADGSSVRLSYAYEPGSRRDGVTVFLSPEQLRSVDADDFSWQVPGLRLEYITALIRSLPKAKRTYFVPAPDVAAEILVGVTGPEDDSRLLNRPAGHALEVLAAELTARAGGGGLMDRVPITVTPDDFELVRLPSHLRMSFVIRRGRKTLASGENLAELQQRAKNLDAAADRQPAPAPAAPARTTKVKTQTAVPAPRQGIRGWDFGAFPQPIEADGRRFFPALVDEGTSVTLRYSADETWAHQATILGVTRLLSFGQKEAARYCQDALNNTAKLVLGARRTKDSDPLEDAVFTAVGRIVRTAQCLNRTDDHGLPGGGDHPRTEEEYKALQREVASRITGELDRVYQALTRTYTLAADVERTIKNTRSLTVLASITDEQAHLAALLQPGFLTTVAPDYVLRMPAYLEAAQNRLDKLGTQASRDRQFMDRIQQVRTQIDDKLGRVLGSAARDDAERYSAVLPAEWQKVLWDVEELRVSLWAPHVGTAHTVSEQRITKALAKL</sequence>
<feature type="region of interest" description="Disordered" evidence="5">
    <location>
        <begin position="25"/>
        <end position="57"/>
    </location>
</feature>
<dbReference type="InterPro" id="IPR003593">
    <property type="entry name" value="AAA+_ATPase"/>
</dbReference>
<evidence type="ECO:0000256" key="5">
    <source>
        <dbReference type="SAM" id="MobiDB-lite"/>
    </source>
</evidence>
<dbReference type="EC" id="3.6.4.13" evidence="8"/>
<organism evidence="8 9">
    <name type="scientific">Brevibacterium ravenspurgense</name>
    <dbReference type="NCBI Taxonomy" id="479117"/>
    <lineage>
        <taxon>Bacteria</taxon>
        <taxon>Bacillati</taxon>
        <taxon>Actinomycetota</taxon>
        <taxon>Actinomycetes</taxon>
        <taxon>Micrococcales</taxon>
        <taxon>Brevibacteriaceae</taxon>
        <taxon>Brevibacterium</taxon>
    </lineage>
</organism>
<dbReference type="Pfam" id="PF00271">
    <property type="entry name" value="Helicase_C"/>
    <property type="match status" value="1"/>
</dbReference>
<dbReference type="Pfam" id="PF11898">
    <property type="entry name" value="DUF3418"/>
    <property type="match status" value="1"/>
</dbReference>
<dbReference type="SUPFAM" id="SSF52540">
    <property type="entry name" value="P-loop containing nucleoside triphosphate hydrolases"/>
    <property type="match status" value="1"/>
</dbReference>
<feature type="domain" description="Helicase ATP-binding" evidence="6">
    <location>
        <begin position="89"/>
        <end position="252"/>
    </location>
</feature>
<dbReference type="InterPro" id="IPR011709">
    <property type="entry name" value="DEAD-box_helicase_OB_fold"/>
</dbReference>
<dbReference type="SMART" id="SM00847">
    <property type="entry name" value="HA2"/>
    <property type="match status" value="1"/>
</dbReference>
<dbReference type="Gene3D" id="1.20.120.1080">
    <property type="match status" value="1"/>
</dbReference>
<dbReference type="GO" id="GO:0003723">
    <property type="term" value="F:RNA binding"/>
    <property type="evidence" value="ECO:0007669"/>
    <property type="project" value="TreeGrafter"/>
</dbReference>
<keyword evidence="1" id="KW-0547">Nucleotide-binding</keyword>
<dbReference type="PROSITE" id="PS51192">
    <property type="entry name" value="HELICASE_ATP_BIND_1"/>
    <property type="match status" value="1"/>
</dbReference>
<feature type="domain" description="Helicase C-terminal" evidence="7">
    <location>
        <begin position="300"/>
        <end position="470"/>
    </location>
</feature>
<keyword evidence="4" id="KW-0067">ATP-binding</keyword>
<keyword evidence="3 8" id="KW-0347">Helicase</keyword>
<dbReference type="InterPro" id="IPR027417">
    <property type="entry name" value="P-loop_NTPase"/>
</dbReference>
<dbReference type="SMART" id="SM00487">
    <property type="entry name" value="DEXDc"/>
    <property type="match status" value="1"/>
</dbReference>
<dbReference type="Pfam" id="PF21010">
    <property type="entry name" value="HA2_C"/>
    <property type="match status" value="1"/>
</dbReference>
<feature type="compositionally biased region" description="Basic and acidic residues" evidence="5">
    <location>
        <begin position="558"/>
        <end position="573"/>
    </location>
</feature>
<dbReference type="PANTHER" id="PTHR18934:SF99">
    <property type="entry name" value="ATP-DEPENDENT RNA HELICASE DHX37-RELATED"/>
    <property type="match status" value="1"/>
</dbReference>
<dbReference type="InterPro" id="IPR024590">
    <property type="entry name" value="HrpA_C"/>
</dbReference>
<evidence type="ECO:0000256" key="2">
    <source>
        <dbReference type="ARBA" id="ARBA00022801"/>
    </source>
</evidence>
<dbReference type="InterPro" id="IPR011545">
    <property type="entry name" value="DEAD/DEAH_box_helicase_dom"/>
</dbReference>
<gene>
    <name evidence="8" type="primary">hrpB_2</name>
    <name evidence="8" type="ORF">Bravens_00302</name>
</gene>
<feature type="compositionally biased region" description="Basic residues" evidence="5">
    <location>
        <begin position="37"/>
        <end position="49"/>
    </location>
</feature>
<evidence type="ECO:0000259" key="6">
    <source>
        <dbReference type="PROSITE" id="PS51192"/>
    </source>
</evidence>
<name>A0A150HC47_9MICO</name>
<keyword evidence="9" id="KW-1185">Reference proteome</keyword>
<keyword evidence="2 8" id="KW-0378">Hydrolase</keyword>
<dbReference type="FunFam" id="1.20.120.1080:FF:000005">
    <property type="entry name" value="ATP-dependent helicase HrpA"/>
    <property type="match status" value="1"/>
</dbReference>
<comment type="caution">
    <text evidence="8">The sequence shown here is derived from an EMBL/GenBank/DDBJ whole genome shotgun (WGS) entry which is preliminary data.</text>
</comment>
<dbReference type="InterPro" id="IPR001650">
    <property type="entry name" value="Helicase_C-like"/>
</dbReference>
<evidence type="ECO:0000256" key="1">
    <source>
        <dbReference type="ARBA" id="ARBA00022741"/>
    </source>
</evidence>
<evidence type="ECO:0000256" key="4">
    <source>
        <dbReference type="ARBA" id="ARBA00022840"/>
    </source>
</evidence>
<evidence type="ECO:0000313" key="8">
    <source>
        <dbReference type="EMBL" id="KXZ59368.1"/>
    </source>
</evidence>
<dbReference type="NCBIfam" id="TIGR01967">
    <property type="entry name" value="DEAH_box_HrpA"/>
    <property type="match status" value="1"/>
</dbReference>
<feature type="region of interest" description="Disordered" evidence="5">
    <location>
        <begin position="637"/>
        <end position="679"/>
    </location>
</feature>
<dbReference type="SMART" id="SM00382">
    <property type="entry name" value="AAA"/>
    <property type="match status" value="1"/>
</dbReference>
<evidence type="ECO:0000256" key="3">
    <source>
        <dbReference type="ARBA" id="ARBA00022806"/>
    </source>
</evidence>
<dbReference type="GO" id="GO:0003724">
    <property type="term" value="F:RNA helicase activity"/>
    <property type="evidence" value="ECO:0007669"/>
    <property type="project" value="UniProtKB-EC"/>
</dbReference>
<dbReference type="GO" id="GO:0005524">
    <property type="term" value="F:ATP binding"/>
    <property type="evidence" value="ECO:0007669"/>
    <property type="project" value="UniProtKB-KW"/>
</dbReference>
<proteinExistence type="predicted"/>
<accession>A0A150HC47</accession>
<feature type="compositionally biased region" description="Basic residues" evidence="5">
    <location>
        <begin position="662"/>
        <end position="671"/>
    </location>
</feature>
<dbReference type="PATRIC" id="fig|479117.4.peg.300"/>
<dbReference type="SMART" id="SM00490">
    <property type="entry name" value="HELICc"/>
    <property type="match status" value="1"/>
</dbReference>
<evidence type="ECO:0000259" key="7">
    <source>
        <dbReference type="PROSITE" id="PS51194"/>
    </source>
</evidence>
<dbReference type="PANTHER" id="PTHR18934">
    <property type="entry name" value="ATP-DEPENDENT RNA HELICASE"/>
    <property type="match status" value="1"/>
</dbReference>
<protein>
    <submittedName>
        <fullName evidence="8">ATP-dependent RNA helicase HrpB</fullName>
        <ecNumber evidence="8">3.6.4.13</ecNumber>
    </submittedName>
</protein>
<dbReference type="EMBL" id="LQQC01000004">
    <property type="protein sequence ID" value="KXZ59368.1"/>
    <property type="molecule type" value="Genomic_DNA"/>
</dbReference>
<dbReference type="Pfam" id="PF00270">
    <property type="entry name" value="DEAD"/>
    <property type="match status" value="1"/>
</dbReference>
<dbReference type="Gene3D" id="3.40.50.300">
    <property type="entry name" value="P-loop containing nucleotide triphosphate hydrolases"/>
    <property type="match status" value="2"/>
</dbReference>
<dbReference type="CDD" id="cd18791">
    <property type="entry name" value="SF2_C_RHA"/>
    <property type="match status" value="1"/>
</dbReference>
<feature type="region of interest" description="Disordered" evidence="5">
    <location>
        <begin position="558"/>
        <end position="577"/>
    </location>
</feature>
<dbReference type="GO" id="GO:0016787">
    <property type="term" value="F:hydrolase activity"/>
    <property type="evidence" value="ECO:0007669"/>
    <property type="project" value="UniProtKB-KW"/>
</dbReference>
<dbReference type="Pfam" id="PF07717">
    <property type="entry name" value="OB_NTP_bind"/>
    <property type="match status" value="1"/>
</dbReference>
<dbReference type="InterPro" id="IPR010222">
    <property type="entry name" value="RNA_helicase_HrpA"/>
</dbReference>
<dbReference type="InterPro" id="IPR014001">
    <property type="entry name" value="Helicase_ATP-bd"/>
</dbReference>
<dbReference type="InterPro" id="IPR007502">
    <property type="entry name" value="Helicase-assoc_dom"/>
</dbReference>
<feature type="region of interest" description="Disordered" evidence="5">
    <location>
        <begin position="1081"/>
        <end position="1107"/>
    </location>
</feature>
<evidence type="ECO:0000313" key="9">
    <source>
        <dbReference type="Proteomes" id="UP000243589"/>
    </source>
</evidence>
<dbReference type="PROSITE" id="PS51194">
    <property type="entry name" value="HELICASE_CTER"/>
    <property type="match status" value="1"/>
</dbReference>